<dbReference type="GO" id="GO:0030170">
    <property type="term" value="F:pyridoxal phosphate binding"/>
    <property type="evidence" value="ECO:0007669"/>
    <property type="project" value="InterPro"/>
</dbReference>
<dbReference type="PANTHER" id="PTHR13693">
    <property type="entry name" value="CLASS II AMINOTRANSFERASE/8-AMINO-7-OXONONANOATE SYNTHASE"/>
    <property type="match status" value="1"/>
</dbReference>
<feature type="domain" description="Aminotransferase class I/classII large" evidence="6">
    <location>
        <begin position="48"/>
        <end position="373"/>
    </location>
</feature>
<dbReference type="PANTHER" id="PTHR13693:SF100">
    <property type="entry name" value="8-AMINO-7-OXONONANOATE SYNTHASE"/>
    <property type="match status" value="1"/>
</dbReference>
<evidence type="ECO:0000313" key="7">
    <source>
        <dbReference type="EMBL" id="CAA2138021.1"/>
    </source>
</evidence>
<dbReference type="InterPro" id="IPR015422">
    <property type="entry name" value="PyrdxlP-dep_Trfase_small"/>
</dbReference>
<name>A0A679JN52_9HYPH</name>
<accession>A0A679JN52</accession>
<keyword evidence="7" id="KW-0012">Acyltransferase</keyword>
<dbReference type="InterPro" id="IPR050087">
    <property type="entry name" value="AON_synthase_class-II"/>
</dbReference>
<dbReference type="EMBL" id="LR743510">
    <property type="protein sequence ID" value="CAA2138021.1"/>
    <property type="molecule type" value="Genomic_DNA"/>
</dbReference>
<dbReference type="Gene3D" id="3.40.640.10">
    <property type="entry name" value="Type I PLP-dependent aspartate aminotransferase-like (Major domain)"/>
    <property type="match status" value="1"/>
</dbReference>
<geneLocation type="plasmid" evidence="7">
    <name>1</name>
</geneLocation>
<evidence type="ECO:0000256" key="4">
    <source>
        <dbReference type="ARBA" id="ARBA00022898"/>
    </source>
</evidence>
<organism evidence="7">
    <name type="scientific">Methylobacterium bullatum</name>
    <dbReference type="NCBI Taxonomy" id="570505"/>
    <lineage>
        <taxon>Bacteria</taxon>
        <taxon>Pseudomonadati</taxon>
        <taxon>Pseudomonadota</taxon>
        <taxon>Alphaproteobacteria</taxon>
        <taxon>Hyphomicrobiales</taxon>
        <taxon>Methylobacteriaceae</taxon>
        <taxon>Methylobacterium</taxon>
    </lineage>
</organism>
<dbReference type="GO" id="GO:0009102">
    <property type="term" value="P:biotin biosynthetic process"/>
    <property type="evidence" value="ECO:0007669"/>
    <property type="project" value="TreeGrafter"/>
</dbReference>
<reference evidence="7" key="1">
    <citation type="submission" date="2019-12" db="EMBL/GenBank/DDBJ databases">
        <authorList>
            <person name="Cremers G."/>
        </authorList>
    </citation>
    <scope>NUCLEOTIDE SEQUENCE</scope>
    <source>
        <strain evidence="7">Mbul2</strain>
        <plasmid evidence="7">1</plasmid>
    </source>
</reference>
<dbReference type="RefSeq" id="WP_339159554.1">
    <property type="nucleotide sequence ID" value="NZ_LR743510.1"/>
</dbReference>
<evidence type="ECO:0000256" key="5">
    <source>
        <dbReference type="ARBA" id="ARBA00031658"/>
    </source>
</evidence>
<sequence>MSDPDRTTSLEAFARDHLARLDETSLRRHLVPTTRGPQAAATRQGRSLVSFSCNDYLGLSQDPRVIAAAQAATALYGTGAGASRLVTGSHPPLAALEERLATHKGTEAALVFGSGYLANLGIVSGLAGPRDLILVDALGHSCLWAGARLSGAKVLRFAHNDLGDLEALLTKHRSRHQHALILTERVYSMDGDRGPIADILHLADSHDAWTLVDDAHGLGVIGKDARAPLEMGTLSKTLGSYGGYLCASRAVVDLMTSRARSFVYTTGLPPASAAAALAALDIVEAEPDFAARPLALARRFTTHLGLPEAQSPIVPILVGEADVALGLSAALEEQGYLVVAIRPPTVPAGTARLRVAFSAAHTEAQVEGLAEAVMGQWPRTLPPLRERVRETYAAAVDSPPARSCASLTTPT</sequence>
<evidence type="ECO:0000259" key="6">
    <source>
        <dbReference type="Pfam" id="PF00155"/>
    </source>
</evidence>
<keyword evidence="4" id="KW-0663">Pyridoxal phosphate</keyword>
<gene>
    <name evidence="7" type="primary">bioF</name>
    <name evidence="7" type="ORF">MBLL_00938</name>
</gene>
<dbReference type="InterPro" id="IPR015421">
    <property type="entry name" value="PyrdxlP-dep_Trfase_major"/>
</dbReference>
<dbReference type="Pfam" id="PF00155">
    <property type="entry name" value="Aminotran_1_2"/>
    <property type="match status" value="1"/>
</dbReference>
<dbReference type="InterPro" id="IPR015424">
    <property type="entry name" value="PyrdxlP-dep_Trfase"/>
</dbReference>
<comment type="cofactor">
    <cofactor evidence="1">
        <name>pyridoxal 5'-phosphate</name>
        <dbReference type="ChEBI" id="CHEBI:597326"/>
    </cofactor>
</comment>
<dbReference type="AlphaFoldDB" id="A0A679JN52"/>
<proteinExistence type="predicted"/>
<keyword evidence="3 7" id="KW-0808">Transferase</keyword>
<evidence type="ECO:0000256" key="3">
    <source>
        <dbReference type="ARBA" id="ARBA00022679"/>
    </source>
</evidence>
<dbReference type="SUPFAM" id="SSF53383">
    <property type="entry name" value="PLP-dependent transferases"/>
    <property type="match status" value="1"/>
</dbReference>
<evidence type="ECO:0000256" key="2">
    <source>
        <dbReference type="ARBA" id="ARBA00016004"/>
    </source>
</evidence>
<dbReference type="Gene3D" id="3.90.1150.10">
    <property type="entry name" value="Aspartate Aminotransferase, domain 1"/>
    <property type="match status" value="1"/>
</dbReference>
<evidence type="ECO:0000256" key="1">
    <source>
        <dbReference type="ARBA" id="ARBA00001933"/>
    </source>
</evidence>
<protein>
    <recommendedName>
        <fullName evidence="2">8-amino-7-oxononanoate synthase</fullName>
    </recommendedName>
    <alternativeName>
        <fullName evidence="5">Alpha-oxoamine synthase</fullName>
    </alternativeName>
</protein>
<dbReference type="GO" id="GO:0008710">
    <property type="term" value="F:8-amino-7-oxononanoate synthase activity"/>
    <property type="evidence" value="ECO:0007669"/>
    <property type="project" value="TreeGrafter"/>
</dbReference>
<keyword evidence="7" id="KW-0614">Plasmid</keyword>
<dbReference type="InterPro" id="IPR004839">
    <property type="entry name" value="Aminotransferase_I/II_large"/>
</dbReference>